<dbReference type="PANTHER" id="PTHR15410">
    <property type="entry name" value="HIRA-INTERACTING PROTEIN 3"/>
    <property type="match status" value="1"/>
</dbReference>
<feature type="compositionally biased region" description="Basic and acidic residues" evidence="1">
    <location>
        <begin position="657"/>
        <end position="666"/>
    </location>
</feature>
<dbReference type="Proteomes" id="UP000694845">
    <property type="component" value="Unplaced"/>
</dbReference>
<accession>A0A8B7YUM9</accession>
<feature type="compositionally biased region" description="Acidic residues" evidence="1">
    <location>
        <begin position="360"/>
        <end position="370"/>
    </location>
</feature>
<feature type="compositionally biased region" description="Basic and acidic residues" evidence="1">
    <location>
        <begin position="739"/>
        <end position="752"/>
    </location>
</feature>
<feature type="compositionally biased region" description="Acidic residues" evidence="1">
    <location>
        <begin position="97"/>
        <end position="109"/>
    </location>
</feature>
<feature type="compositionally biased region" description="Basic and acidic residues" evidence="1">
    <location>
        <begin position="322"/>
        <end position="359"/>
    </location>
</feature>
<feature type="region of interest" description="Disordered" evidence="1">
    <location>
        <begin position="68"/>
        <end position="202"/>
    </location>
</feature>
<feature type="compositionally biased region" description="Basic and acidic residues" evidence="1">
    <location>
        <begin position="709"/>
        <end position="721"/>
    </location>
</feature>
<feature type="compositionally biased region" description="Polar residues" evidence="1">
    <location>
        <begin position="534"/>
        <end position="552"/>
    </location>
</feature>
<dbReference type="OrthoDB" id="552755at2759"/>
<name>A0A8B7YUM9_ACAPL</name>
<feature type="compositionally biased region" description="Low complexity" evidence="1">
    <location>
        <begin position="627"/>
        <end position="638"/>
    </location>
</feature>
<feature type="region of interest" description="Disordered" evidence="1">
    <location>
        <begin position="315"/>
        <end position="838"/>
    </location>
</feature>
<feature type="region of interest" description="Disordered" evidence="1">
    <location>
        <begin position="34"/>
        <end position="55"/>
    </location>
</feature>
<dbReference type="GeneID" id="110982223"/>
<feature type="compositionally biased region" description="Basic and acidic residues" evidence="1">
    <location>
        <begin position="791"/>
        <end position="805"/>
    </location>
</feature>
<evidence type="ECO:0000313" key="2">
    <source>
        <dbReference type="Proteomes" id="UP000694845"/>
    </source>
</evidence>
<evidence type="ECO:0000313" key="3">
    <source>
        <dbReference type="RefSeq" id="XP_022096190.1"/>
    </source>
</evidence>
<feature type="compositionally biased region" description="Acidic residues" evidence="1">
    <location>
        <begin position="190"/>
        <end position="200"/>
    </location>
</feature>
<evidence type="ECO:0000256" key="1">
    <source>
        <dbReference type="SAM" id="MobiDB-lite"/>
    </source>
</evidence>
<feature type="region of interest" description="Disordered" evidence="1">
    <location>
        <begin position="930"/>
        <end position="968"/>
    </location>
</feature>
<feature type="compositionally biased region" description="Basic residues" evidence="1">
    <location>
        <begin position="722"/>
        <end position="738"/>
    </location>
</feature>
<dbReference type="GO" id="GO:0005634">
    <property type="term" value="C:nucleus"/>
    <property type="evidence" value="ECO:0007669"/>
    <property type="project" value="TreeGrafter"/>
</dbReference>
<dbReference type="KEGG" id="aplc:110982223"/>
<feature type="compositionally biased region" description="Basic and acidic residues" evidence="1">
    <location>
        <begin position="69"/>
        <end position="85"/>
    </location>
</feature>
<feature type="compositionally biased region" description="Polar residues" evidence="1">
    <location>
        <begin position="806"/>
        <end position="822"/>
    </location>
</feature>
<proteinExistence type="predicted"/>
<dbReference type="AlphaFoldDB" id="A0A8B7YUM9"/>
<feature type="compositionally biased region" description="Basic and acidic residues" evidence="1">
    <location>
        <begin position="138"/>
        <end position="151"/>
    </location>
</feature>
<feature type="region of interest" description="Disordered" evidence="1">
    <location>
        <begin position="214"/>
        <end position="251"/>
    </location>
</feature>
<feature type="compositionally biased region" description="Low complexity" evidence="1">
    <location>
        <begin position="933"/>
        <end position="944"/>
    </location>
</feature>
<feature type="compositionally biased region" description="Basic and acidic residues" evidence="1">
    <location>
        <begin position="682"/>
        <end position="702"/>
    </location>
</feature>
<keyword evidence="2" id="KW-1185">Reference proteome</keyword>
<organism evidence="2 3">
    <name type="scientific">Acanthaster planci</name>
    <name type="common">Crown-of-thorns starfish</name>
    <dbReference type="NCBI Taxonomy" id="133434"/>
    <lineage>
        <taxon>Eukaryota</taxon>
        <taxon>Metazoa</taxon>
        <taxon>Echinodermata</taxon>
        <taxon>Eleutherozoa</taxon>
        <taxon>Asterozoa</taxon>
        <taxon>Asteroidea</taxon>
        <taxon>Valvatacea</taxon>
        <taxon>Valvatida</taxon>
        <taxon>Acanthasteridae</taxon>
        <taxon>Acanthaster</taxon>
    </lineage>
</organism>
<dbReference type="PANTHER" id="PTHR15410:SF2">
    <property type="entry name" value="HIRA-INTERACTING PROTEIN 3"/>
    <property type="match status" value="1"/>
</dbReference>
<gene>
    <name evidence="3" type="primary">LOC110982223</name>
</gene>
<dbReference type="InterPro" id="IPR037647">
    <property type="entry name" value="HIRIP3"/>
</dbReference>
<feature type="compositionally biased region" description="Low complexity" evidence="1">
    <location>
        <begin position="757"/>
        <end position="775"/>
    </location>
</feature>
<protein>
    <submittedName>
        <fullName evidence="3">HIRA-interacting protein 3-like isoform X1</fullName>
    </submittedName>
</protein>
<feature type="compositionally biased region" description="Acidic residues" evidence="1">
    <location>
        <begin position="125"/>
        <end position="137"/>
    </location>
</feature>
<sequence length="968" mass="106825">MQWPMTRRDSPADMGSGFQTFNIMAATKKRKRILLPESSSESEQEDWDWKTSGKGALTHRLRSVANVRLDVKRMRQEEVDSDKEGGAVNKLSSDTSLSDEEEDGDESEDHENISPVYVVEASPRDDEENEDVDSDLDGDLKELSRCQEQKDTSAPGSKASSSDDEDCDVASSPGDQKPSASNSDGHIDDSYDDLDDDADNDCANVGKVSVRVGAQKLRGNLLSSSNDEEDSGSEELKMVSLHPPCTGRARPKAAAKEISNTLKDVKRKVPAADFESPRTLALKSQMRKSKPVVEIEVMDKRLLQGLSPHLVSLPRSRIKVGNRRDNVDTDRKETSAVKRKRGQVEVKEDSSEEDNKSSEFEESSEEEFSNGDESSINSRRAFIQNQENCTRSPRKSSQRVSSQGIVKGLEHSSSDENEESGTQSSSDSDEPLGKAQAKFSSSQRNSKVHLSDSDSESENELVARSNSSRVGVKRRLSKGKLGENSDTEDDFETGSEIITLASKKKAKKKSHSVERKENLFGSSKRGYVSDSDSDFTACSNKPSRISKTNSHSSKVKLTVISGEKCPRKHSASKASPRCQSKVRETKSLKNSAHNAKSRYRASESESDSGDDQGLASKFQKESLRPCSPSASDASVSSDSDSDDEPLSLKKNFFKQDPSARRGKTEMLVESSSEEEYNGAVETDLKPQDGSWKKRGDFSKQIEDSSSSEGSDRKVKKSDSSKGKRRIRWGKSRKLSTKKHLQEEETRKERTDDQENNSSSDSSSVSSSLTISSLSSVDEEEDTQKTKLNQKTKNERSSGERGDAQSRRGTSGSNGTVRKSSANSRRDTKTAAQKQNKSLELFKKFVRQSGLRVAYVKLFADAKDEREKIKILQKVLQDAGMKGKPTLRKCSQLKERREKLAELAALNAENIIQGNSKSGRSRRRNVCSLYLAKSPGGRPQGSPSPRRAKPVDHFANLRGIISDDSSDSD</sequence>
<dbReference type="RefSeq" id="XP_022096190.1">
    <property type="nucleotide sequence ID" value="XM_022240498.1"/>
</dbReference>
<reference evidence="3" key="1">
    <citation type="submission" date="2025-08" db="UniProtKB">
        <authorList>
            <consortium name="RefSeq"/>
        </authorList>
    </citation>
    <scope>IDENTIFICATION</scope>
</reference>